<evidence type="ECO:0000313" key="9">
    <source>
        <dbReference type="EMBL" id="KAF9597098.1"/>
    </source>
</evidence>
<keyword evidence="3" id="KW-0479">Metal-binding</keyword>
<dbReference type="Pfam" id="PF20510">
    <property type="entry name" value="HgmA_N"/>
    <property type="match status" value="1"/>
</dbReference>
<name>A0A835LIR2_9MAGN</name>
<comment type="caution">
    <text evidence="9">The sequence shown here is derived from an EMBL/GenBank/DDBJ whole genome shotgun (WGS) entry which is preliminary data.</text>
</comment>
<dbReference type="EMBL" id="JADFTS010000007">
    <property type="protein sequence ID" value="KAF9597098.1"/>
    <property type="molecule type" value="Genomic_DNA"/>
</dbReference>
<dbReference type="AlphaFoldDB" id="A0A835LIR2"/>
<evidence type="ECO:0000313" key="10">
    <source>
        <dbReference type="Proteomes" id="UP000631114"/>
    </source>
</evidence>
<reference evidence="9 10" key="1">
    <citation type="submission" date="2020-10" db="EMBL/GenBank/DDBJ databases">
        <title>The Coptis chinensis genome and diversification of protoberbering-type alkaloids.</title>
        <authorList>
            <person name="Wang B."/>
            <person name="Shu S."/>
            <person name="Song C."/>
            <person name="Liu Y."/>
        </authorList>
    </citation>
    <scope>NUCLEOTIDE SEQUENCE [LARGE SCALE GENOMIC DNA]</scope>
    <source>
        <strain evidence="9">HL-2020</strain>
        <tissue evidence="9">Leaf</tissue>
    </source>
</reference>
<protein>
    <recommendedName>
        <fullName evidence="2">homogentisate 1,2-dioxygenase</fullName>
        <ecNumber evidence="2">1.13.11.5</ecNumber>
    </recommendedName>
</protein>
<evidence type="ECO:0000256" key="4">
    <source>
        <dbReference type="ARBA" id="ARBA00022964"/>
    </source>
</evidence>
<dbReference type="UniPathway" id="UPA00139">
    <property type="reaction ID" value="UER00339"/>
</dbReference>
<evidence type="ECO:0000259" key="8">
    <source>
        <dbReference type="Pfam" id="PF20510"/>
    </source>
</evidence>
<dbReference type="GO" id="GO:0004411">
    <property type="term" value="F:homogentisate 1,2-dioxygenase activity"/>
    <property type="evidence" value="ECO:0007669"/>
    <property type="project" value="UniProtKB-EC"/>
</dbReference>
<evidence type="ECO:0000256" key="3">
    <source>
        <dbReference type="ARBA" id="ARBA00022723"/>
    </source>
</evidence>
<sequence>MKPFLLLSICRYGLYAEQISVEIPDSPTDFIDGLFTMCGAGSSFLRDGYDIHMYTANKSMENSAFCNADGDFLVVPHKGNR</sequence>
<keyword evidence="6" id="KW-0408">Iron</keyword>
<dbReference type="GO" id="GO:0006559">
    <property type="term" value="P:L-phenylalanine catabolic process"/>
    <property type="evidence" value="ECO:0007669"/>
    <property type="project" value="UniProtKB-UniPathway"/>
</dbReference>
<dbReference type="InterPro" id="IPR005708">
    <property type="entry name" value="Homogentis_dOase"/>
</dbReference>
<dbReference type="GO" id="GO:0005737">
    <property type="term" value="C:cytoplasm"/>
    <property type="evidence" value="ECO:0007669"/>
    <property type="project" value="TreeGrafter"/>
</dbReference>
<evidence type="ECO:0000256" key="6">
    <source>
        <dbReference type="ARBA" id="ARBA00023004"/>
    </source>
</evidence>
<dbReference type="GO" id="GO:0046872">
    <property type="term" value="F:metal ion binding"/>
    <property type="evidence" value="ECO:0007669"/>
    <property type="project" value="UniProtKB-KW"/>
</dbReference>
<evidence type="ECO:0000256" key="7">
    <source>
        <dbReference type="SAM" id="SignalP"/>
    </source>
</evidence>
<dbReference type="PANTHER" id="PTHR11056:SF0">
    <property type="entry name" value="HOMOGENTISATE 1,2-DIOXYGENASE"/>
    <property type="match status" value="1"/>
</dbReference>
<dbReference type="Proteomes" id="UP000631114">
    <property type="component" value="Unassembled WGS sequence"/>
</dbReference>
<comment type="pathway">
    <text evidence="1">Amino-acid degradation; L-phenylalanine degradation; acetoacetate and fumarate from L-phenylalanine: step 4/6.</text>
</comment>
<keyword evidence="4" id="KW-0223">Dioxygenase</keyword>
<accession>A0A835LIR2</accession>
<gene>
    <name evidence="9" type="ORF">IFM89_015762</name>
</gene>
<evidence type="ECO:0000256" key="5">
    <source>
        <dbReference type="ARBA" id="ARBA00023002"/>
    </source>
</evidence>
<keyword evidence="7" id="KW-0732">Signal</keyword>
<feature type="domain" description="Homogentisate 1,2-dioxygenase N-terminal" evidence="8">
    <location>
        <begin position="21"/>
        <end position="80"/>
    </location>
</feature>
<dbReference type="EC" id="1.13.11.5" evidence="2"/>
<organism evidence="9 10">
    <name type="scientific">Coptis chinensis</name>
    <dbReference type="NCBI Taxonomy" id="261450"/>
    <lineage>
        <taxon>Eukaryota</taxon>
        <taxon>Viridiplantae</taxon>
        <taxon>Streptophyta</taxon>
        <taxon>Embryophyta</taxon>
        <taxon>Tracheophyta</taxon>
        <taxon>Spermatophyta</taxon>
        <taxon>Magnoliopsida</taxon>
        <taxon>Ranunculales</taxon>
        <taxon>Ranunculaceae</taxon>
        <taxon>Coptidoideae</taxon>
        <taxon>Coptis</taxon>
    </lineage>
</organism>
<dbReference type="GO" id="GO:0006570">
    <property type="term" value="P:tyrosine metabolic process"/>
    <property type="evidence" value="ECO:0007669"/>
    <property type="project" value="InterPro"/>
</dbReference>
<dbReference type="PANTHER" id="PTHR11056">
    <property type="entry name" value="HOMOGENTISATE 1,2-DIOXYGENASE"/>
    <property type="match status" value="1"/>
</dbReference>
<keyword evidence="5" id="KW-0560">Oxidoreductase</keyword>
<feature type="chain" id="PRO_5032891254" description="homogentisate 1,2-dioxygenase" evidence="7">
    <location>
        <begin position="17"/>
        <end position="81"/>
    </location>
</feature>
<dbReference type="SUPFAM" id="SSF51182">
    <property type="entry name" value="RmlC-like cupins"/>
    <property type="match status" value="1"/>
</dbReference>
<proteinExistence type="predicted"/>
<dbReference type="InterPro" id="IPR011051">
    <property type="entry name" value="RmlC_Cupin_sf"/>
</dbReference>
<evidence type="ECO:0000256" key="2">
    <source>
        <dbReference type="ARBA" id="ARBA00013127"/>
    </source>
</evidence>
<feature type="signal peptide" evidence="7">
    <location>
        <begin position="1"/>
        <end position="16"/>
    </location>
</feature>
<evidence type="ECO:0000256" key="1">
    <source>
        <dbReference type="ARBA" id="ARBA00004704"/>
    </source>
</evidence>
<keyword evidence="10" id="KW-1185">Reference proteome</keyword>
<dbReference type="OrthoDB" id="1689029at2759"/>
<dbReference type="InterPro" id="IPR046452">
    <property type="entry name" value="HgmA_N"/>
</dbReference>